<evidence type="ECO:0000313" key="3">
    <source>
        <dbReference type="Proteomes" id="UP001204142"/>
    </source>
</evidence>
<feature type="transmembrane region" description="Helical" evidence="1">
    <location>
        <begin position="107"/>
        <end position="131"/>
    </location>
</feature>
<accession>A0ABT1WFA0</accession>
<organism evidence="2 3">
    <name type="scientific">Limnobacter humi</name>
    <dbReference type="NCBI Taxonomy" id="1778671"/>
    <lineage>
        <taxon>Bacteria</taxon>
        <taxon>Pseudomonadati</taxon>
        <taxon>Pseudomonadota</taxon>
        <taxon>Betaproteobacteria</taxon>
        <taxon>Burkholderiales</taxon>
        <taxon>Burkholderiaceae</taxon>
        <taxon>Limnobacter</taxon>
    </lineage>
</organism>
<dbReference type="Proteomes" id="UP001204142">
    <property type="component" value="Unassembled WGS sequence"/>
</dbReference>
<comment type="caution">
    <text evidence="2">The sequence shown here is derived from an EMBL/GenBank/DDBJ whole genome shotgun (WGS) entry which is preliminary data.</text>
</comment>
<name>A0ABT1WFA0_9BURK</name>
<keyword evidence="1" id="KW-0472">Membrane</keyword>
<gene>
    <name evidence="2" type="ORF">NQT62_07035</name>
</gene>
<feature type="transmembrane region" description="Helical" evidence="1">
    <location>
        <begin position="66"/>
        <end position="87"/>
    </location>
</feature>
<protein>
    <submittedName>
        <fullName evidence="2">Uncharacterized protein</fullName>
    </submittedName>
</protein>
<dbReference type="EMBL" id="JANIGO010000002">
    <property type="protein sequence ID" value="MCQ8896190.1"/>
    <property type="molecule type" value="Genomic_DNA"/>
</dbReference>
<proteinExistence type="predicted"/>
<reference evidence="2 3" key="1">
    <citation type="submission" date="2022-07" db="EMBL/GenBank/DDBJ databases">
        <authorList>
            <person name="Xamxidin M."/>
            <person name="Wu M."/>
        </authorList>
    </citation>
    <scope>NUCLEOTIDE SEQUENCE [LARGE SCALE GENOMIC DNA]</scope>
    <source>
        <strain evidence="2 3">NBRC 111650</strain>
    </source>
</reference>
<sequence>MSNKLIRLGFLSAGLTNLIGMLAVSEAFTNTLFNELSPTVFSNFGAVCIMLWGLAYLSVAHKALEVPLLCLVFAVEKFLYTGTWVVWAQHNWGQLATIQTQSPQTALFYSSYGLIDLAYGLFFLWVALLGFKQQPPAPHAH</sequence>
<keyword evidence="1" id="KW-1133">Transmembrane helix</keyword>
<evidence type="ECO:0000313" key="2">
    <source>
        <dbReference type="EMBL" id="MCQ8896190.1"/>
    </source>
</evidence>
<keyword evidence="1" id="KW-0812">Transmembrane</keyword>
<keyword evidence="3" id="KW-1185">Reference proteome</keyword>
<dbReference type="RefSeq" id="WP_256763955.1">
    <property type="nucleotide sequence ID" value="NZ_JANIGO010000002.1"/>
</dbReference>
<feature type="transmembrane region" description="Helical" evidence="1">
    <location>
        <begin position="37"/>
        <end position="59"/>
    </location>
</feature>
<evidence type="ECO:0000256" key="1">
    <source>
        <dbReference type="SAM" id="Phobius"/>
    </source>
</evidence>